<dbReference type="EMBL" id="CAXAMN010005957">
    <property type="protein sequence ID" value="CAK9015951.1"/>
    <property type="molecule type" value="Genomic_DNA"/>
</dbReference>
<comment type="caution">
    <text evidence="1">The sequence shown here is derived from an EMBL/GenBank/DDBJ whole genome shotgun (WGS) entry which is preliminary data.</text>
</comment>
<protein>
    <submittedName>
        <fullName evidence="1">Uncharacterized protein</fullName>
    </submittedName>
</protein>
<accession>A0ABP0JNX4</accession>
<sequence length="176" mass="19404">MQEPEATDLEKVSVAIASASIGGRLESNGFIQGLVLSCLRQSERQEQNKDCRGRISKNSCMATPGAKDLCQEAGTTLALYTGNVSLLRKFGVPNKKKNRCWESDLERANLPQPFVSLSDPGKLKSNVTVIEQRLSEMTQNTGCDLASRLSRLLFFLSDGLIIFSYIFSRLLNSLVL</sequence>
<reference evidence="1 2" key="1">
    <citation type="submission" date="2024-02" db="EMBL/GenBank/DDBJ databases">
        <authorList>
            <person name="Chen Y."/>
            <person name="Shah S."/>
            <person name="Dougan E. K."/>
            <person name="Thang M."/>
            <person name="Chan C."/>
        </authorList>
    </citation>
    <scope>NUCLEOTIDE SEQUENCE [LARGE SCALE GENOMIC DNA]</scope>
</reference>
<proteinExistence type="predicted"/>
<name>A0ABP0JNX4_9DINO</name>
<keyword evidence="2" id="KW-1185">Reference proteome</keyword>
<dbReference type="Proteomes" id="UP001642484">
    <property type="component" value="Unassembled WGS sequence"/>
</dbReference>
<organism evidence="1 2">
    <name type="scientific">Durusdinium trenchii</name>
    <dbReference type="NCBI Taxonomy" id="1381693"/>
    <lineage>
        <taxon>Eukaryota</taxon>
        <taxon>Sar</taxon>
        <taxon>Alveolata</taxon>
        <taxon>Dinophyceae</taxon>
        <taxon>Suessiales</taxon>
        <taxon>Symbiodiniaceae</taxon>
        <taxon>Durusdinium</taxon>
    </lineage>
</organism>
<evidence type="ECO:0000313" key="2">
    <source>
        <dbReference type="Proteomes" id="UP001642484"/>
    </source>
</evidence>
<gene>
    <name evidence="1" type="ORF">CCMP2556_LOCUS12297</name>
</gene>
<evidence type="ECO:0000313" key="1">
    <source>
        <dbReference type="EMBL" id="CAK9015951.1"/>
    </source>
</evidence>